<dbReference type="PANTHER" id="PTHR11749">
    <property type="entry name" value="RIBULOSE-5-PHOSPHATE-3-EPIMERASE"/>
    <property type="match status" value="1"/>
</dbReference>
<proteinExistence type="inferred from homology"/>
<comment type="caution">
    <text evidence="15">The sequence shown here is derived from an EMBL/GenBank/DDBJ whole genome shotgun (WGS) entry which is preliminary data.</text>
</comment>
<dbReference type="InterPro" id="IPR011060">
    <property type="entry name" value="RibuloseP-bd_barrel"/>
</dbReference>
<feature type="binding site" evidence="10 14">
    <location>
        <position position="76"/>
    </location>
    <ligand>
        <name>substrate</name>
    </ligand>
</feature>
<dbReference type="PIRSF" id="PIRSF001461">
    <property type="entry name" value="RPE"/>
    <property type="match status" value="1"/>
</dbReference>
<comment type="cofactor">
    <cofactor evidence="3">
        <name>Co(2+)</name>
        <dbReference type="ChEBI" id="CHEBI:48828"/>
    </cofactor>
</comment>
<dbReference type="SUPFAM" id="SSF51366">
    <property type="entry name" value="Ribulose-phoshate binding barrel"/>
    <property type="match status" value="1"/>
</dbReference>
<feature type="binding site" evidence="10 13">
    <location>
        <position position="45"/>
    </location>
    <ligand>
        <name>a divalent metal cation</name>
        <dbReference type="ChEBI" id="CHEBI:60240"/>
    </ligand>
</feature>
<organism evidence="15 16">
    <name type="scientific">Vasconcelosia minhoensis LEGE 07310</name>
    <dbReference type="NCBI Taxonomy" id="915328"/>
    <lineage>
        <taxon>Bacteria</taxon>
        <taxon>Bacillati</taxon>
        <taxon>Cyanobacteriota</taxon>
        <taxon>Cyanophyceae</taxon>
        <taxon>Nodosilineales</taxon>
        <taxon>Cymatolegaceae</taxon>
        <taxon>Vasconcelosia</taxon>
        <taxon>Vasconcelosia minhoensis</taxon>
    </lineage>
</organism>
<dbReference type="GO" id="GO:0005737">
    <property type="term" value="C:cytoplasm"/>
    <property type="evidence" value="ECO:0007669"/>
    <property type="project" value="UniProtKB-ARBA"/>
</dbReference>
<keyword evidence="13" id="KW-0464">Manganese</keyword>
<keyword evidence="8 10" id="KW-0479">Metal-binding</keyword>
<comment type="cofactor">
    <cofactor evidence="10 13">
        <name>a divalent metal cation</name>
        <dbReference type="ChEBI" id="CHEBI:60240"/>
    </cofactor>
    <text evidence="10 13">Binds 1 divalent metal cation per subunit.</text>
</comment>
<dbReference type="PROSITE" id="PS01086">
    <property type="entry name" value="RIBUL_P_3_EPIMER_2"/>
    <property type="match status" value="1"/>
</dbReference>
<evidence type="ECO:0000256" key="5">
    <source>
        <dbReference type="ARBA" id="ARBA00001954"/>
    </source>
</evidence>
<comment type="cofactor">
    <cofactor evidence="5">
        <name>Fe(2+)</name>
        <dbReference type="ChEBI" id="CHEBI:29033"/>
    </cofactor>
</comment>
<feature type="binding site" evidence="10 13">
    <location>
        <position position="76"/>
    </location>
    <ligand>
        <name>a divalent metal cation</name>
        <dbReference type="ChEBI" id="CHEBI:60240"/>
    </ligand>
</feature>
<reference evidence="15" key="1">
    <citation type="submission" date="2020-10" db="EMBL/GenBank/DDBJ databases">
        <authorList>
            <person name="Castelo-Branco R."/>
            <person name="Eusebio N."/>
            <person name="Adriana R."/>
            <person name="Vieira A."/>
            <person name="Brugerolle De Fraissinette N."/>
            <person name="Rezende De Castro R."/>
            <person name="Schneider M.P."/>
            <person name="Vasconcelos V."/>
            <person name="Leao P.N."/>
        </authorList>
    </citation>
    <scope>NUCLEOTIDE SEQUENCE</scope>
    <source>
        <strain evidence="15">LEGE 07310</strain>
    </source>
</reference>
<comment type="function">
    <text evidence="10">Catalyzes the reversible epimerization of D-ribulose 5-phosphate to D-xylulose 5-phosphate.</text>
</comment>
<feature type="binding site" evidence="10 14">
    <location>
        <begin position="154"/>
        <end position="157"/>
    </location>
    <ligand>
        <name>substrate</name>
    </ligand>
</feature>
<evidence type="ECO:0000256" key="4">
    <source>
        <dbReference type="ARBA" id="ARBA00001947"/>
    </source>
</evidence>
<feature type="binding site" evidence="14">
    <location>
        <position position="189"/>
    </location>
    <ligand>
        <name>substrate</name>
    </ligand>
</feature>
<feature type="binding site" evidence="10">
    <location>
        <begin position="187"/>
        <end position="189"/>
    </location>
    <ligand>
        <name>substrate</name>
    </ligand>
</feature>
<evidence type="ECO:0000256" key="7">
    <source>
        <dbReference type="ARBA" id="ARBA00013188"/>
    </source>
</evidence>
<evidence type="ECO:0000313" key="15">
    <source>
        <dbReference type="EMBL" id="MBE9078148.1"/>
    </source>
</evidence>
<evidence type="ECO:0000256" key="3">
    <source>
        <dbReference type="ARBA" id="ARBA00001941"/>
    </source>
</evidence>
<evidence type="ECO:0000256" key="13">
    <source>
        <dbReference type="PIRSR" id="PIRSR001461-2"/>
    </source>
</evidence>
<dbReference type="EMBL" id="JADEXG010000027">
    <property type="protein sequence ID" value="MBE9078148.1"/>
    <property type="molecule type" value="Genomic_DNA"/>
</dbReference>
<feature type="binding site" evidence="10 13">
    <location>
        <position position="43"/>
    </location>
    <ligand>
        <name>a divalent metal cation</name>
        <dbReference type="ChEBI" id="CHEBI:60240"/>
    </ligand>
</feature>
<feature type="active site" description="Proton acceptor" evidence="10 12">
    <location>
        <position position="45"/>
    </location>
</feature>
<accession>A0A8J7AIE8</accession>
<dbReference type="FunFam" id="3.20.20.70:FF:000004">
    <property type="entry name" value="Ribulose-phosphate 3-epimerase"/>
    <property type="match status" value="1"/>
</dbReference>
<evidence type="ECO:0000256" key="11">
    <source>
        <dbReference type="PIRNR" id="PIRNR001461"/>
    </source>
</evidence>
<evidence type="ECO:0000256" key="12">
    <source>
        <dbReference type="PIRSR" id="PIRSR001461-1"/>
    </source>
</evidence>
<comment type="pathway">
    <text evidence="10">Carbohydrate degradation.</text>
</comment>
<protein>
    <recommendedName>
        <fullName evidence="7 10">Ribulose-phosphate 3-epimerase</fullName>
        <ecNumber evidence="7 10">5.1.3.1</ecNumber>
    </recommendedName>
</protein>
<dbReference type="GO" id="GO:0006098">
    <property type="term" value="P:pentose-phosphate shunt"/>
    <property type="evidence" value="ECO:0007669"/>
    <property type="project" value="UniProtKB-UniRule"/>
</dbReference>
<comment type="similarity">
    <text evidence="6 10 11">Belongs to the ribulose-phosphate 3-epimerase family.</text>
</comment>
<keyword evidence="13" id="KW-0170">Cobalt</keyword>
<keyword evidence="13" id="KW-0862">Zinc</keyword>
<comment type="catalytic activity">
    <reaction evidence="1 10 11">
        <text>D-ribulose 5-phosphate = D-xylulose 5-phosphate</text>
        <dbReference type="Rhea" id="RHEA:13677"/>
        <dbReference type="ChEBI" id="CHEBI:57737"/>
        <dbReference type="ChEBI" id="CHEBI:58121"/>
        <dbReference type="EC" id="5.1.3.1"/>
    </reaction>
</comment>
<sequence>MATANSPKSPKSTVISPSILSADFSRLGDEVRAADQAGADWIHVDVMDGRFVPNITIGPLIVKAIRPVTQKPIDVHLMIVEPEKYVADFAEAGADIISVHAEHNASPHLHRTLSLIHDCGKQAGVVLNPGSPLELIKHVLDICDLVLIMSVNPGFGGQSFIPTMVDKIRQLRRICDERGLDPWIEVDGGLKAHNTYQVLEAGANAIVAGSAVFKAPDYAEAISSIRHSKRSEPELATV</sequence>
<evidence type="ECO:0000256" key="6">
    <source>
        <dbReference type="ARBA" id="ARBA00009541"/>
    </source>
</evidence>
<evidence type="ECO:0000256" key="14">
    <source>
        <dbReference type="PIRSR" id="PIRSR001461-3"/>
    </source>
</evidence>
<dbReference type="NCBIfam" id="TIGR01163">
    <property type="entry name" value="rpe"/>
    <property type="match status" value="1"/>
</dbReference>
<evidence type="ECO:0000256" key="9">
    <source>
        <dbReference type="ARBA" id="ARBA00023235"/>
    </source>
</evidence>
<evidence type="ECO:0000256" key="10">
    <source>
        <dbReference type="HAMAP-Rule" id="MF_02227"/>
    </source>
</evidence>
<dbReference type="GO" id="GO:0019323">
    <property type="term" value="P:pentose catabolic process"/>
    <property type="evidence" value="ECO:0007669"/>
    <property type="project" value="UniProtKB-UniRule"/>
</dbReference>
<dbReference type="RefSeq" id="WP_193907671.1">
    <property type="nucleotide sequence ID" value="NZ_JADEXG010000027.1"/>
</dbReference>
<keyword evidence="16" id="KW-1185">Reference proteome</keyword>
<gene>
    <name evidence="10" type="primary">rpe</name>
    <name evidence="15" type="ORF">IQ241_12745</name>
</gene>
<name>A0A8J7AIE8_9CYAN</name>
<dbReference type="Gene3D" id="3.20.20.70">
    <property type="entry name" value="Aldolase class I"/>
    <property type="match status" value="1"/>
</dbReference>
<dbReference type="GO" id="GO:0004750">
    <property type="term" value="F:D-ribulose-phosphate 3-epimerase activity"/>
    <property type="evidence" value="ECO:0007669"/>
    <property type="project" value="UniProtKB-UniRule"/>
</dbReference>
<dbReference type="NCBIfam" id="NF004076">
    <property type="entry name" value="PRK05581.1-4"/>
    <property type="match status" value="1"/>
</dbReference>
<dbReference type="AlphaFoldDB" id="A0A8J7AIE8"/>
<dbReference type="InterPro" id="IPR000056">
    <property type="entry name" value="Ribul_P_3_epim-like"/>
</dbReference>
<comment type="cofactor">
    <cofactor evidence="2">
        <name>Mn(2+)</name>
        <dbReference type="ChEBI" id="CHEBI:29035"/>
    </cofactor>
</comment>
<dbReference type="HAMAP" id="MF_02227">
    <property type="entry name" value="RPE"/>
    <property type="match status" value="1"/>
</dbReference>
<feature type="active site" description="Proton donor" evidence="10 12">
    <location>
        <position position="187"/>
    </location>
</feature>
<evidence type="ECO:0000256" key="8">
    <source>
        <dbReference type="ARBA" id="ARBA00022723"/>
    </source>
</evidence>
<dbReference type="PROSITE" id="PS01085">
    <property type="entry name" value="RIBUL_P_3_EPIMER_1"/>
    <property type="match status" value="1"/>
</dbReference>
<feature type="binding site" evidence="10 14">
    <location>
        <position position="18"/>
    </location>
    <ligand>
        <name>substrate</name>
    </ligand>
</feature>
<feature type="binding site" evidence="10 14">
    <location>
        <begin position="209"/>
        <end position="210"/>
    </location>
    <ligand>
        <name>substrate</name>
    </ligand>
</feature>
<dbReference type="Proteomes" id="UP000636505">
    <property type="component" value="Unassembled WGS sequence"/>
</dbReference>
<evidence type="ECO:0000256" key="2">
    <source>
        <dbReference type="ARBA" id="ARBA00001936"/>
    </source>
</evidence>
<comment type="cofactor">
    <cofactor evidence="4">
        <name>Zn(2+)</name>
        <dbReference type="ChEBI" id="CHEBI:29105"/>
    </cofactor>
</comment>
<dbReference type="InterPro" id="IPR013785">
    <property type="entry name" value="Aldolase_TIM"/>
</dbReference>
<feature type="binding site" evidence="10 13">
    <location>
        <position position="187"/>
    </location>
    <ligand>
        <name>a divalent metal cation</name>
        <dbReference type="ChEBI" id="CHEBI:60240"/>
    </ligand>
</feature>
<dbReference type="InterPro" id="IPR026019">
    <property type="entry name" value="Ribul_P_3_epim"/>
</dbReference>
<dbReference type="Pfam" id="PF00834">
    <property type="entry name" value="Ribul_P_3_epim"/>
    <property type="match status" value="1"/>
</dbReference>
<keyword evidence="10 11" id="KW-0119">Carbohydrate metabolism</keyword>
<dbReference type="GO" id="GO:0046872">
    <property type="term" value="F:metal ion binding"/>
    <property type="evidence" value="ECO:0007669"/>
    <property type="project" value="UniProtKB-UniRule"/>
</dbReference>
<evidence type="ECO:0000256" key="1">
    <source>
        <dbReference type="ARBA" id="ARBA00001782"/>
    </source>
</evidence>
<dbReference type="EC" id="5.1.3.1" evidence="7 10"/>
<dbReference type="CDD" id="cd00429">
    <property type="entry name" value="RPE"/>
    <property type="match status" value="1"/>
</dbReference>
<evidence type="ECO:0000313" key="16">
    <source>
        <dbReference type="Proteomes" id="UP000636505"/>
    </source>
</evidence>
<keyword evidence="9 10" id="KW-0413">Isomerase</keyword>